<dbReference type="EC" id="1.-.-.-" evidence="10"/>
<evidence type="ECO:0000256" key="6">
    <source>
        <dbReference type="SAM" id="Phobius"/>
    </source>
</evidence>
<dbReference type="Gene3D" id="2.40.110.10">
    <property type="entry name" value="Butyryl-CoA Dehydrogenase, subunit A, domain 2"/>
    <property type="match status" value="1"/>
</dbReference>
<feature type="domain" description="Acyl-CoA dehydrogenase/oxidase N-terminal" evidence="9">
    <location>
        <begin position="4"/>
        <end position="71"/>
    </location>
</feature>
<keyword evidence="6" id="KW-1133">Transmembrane helix</keyword>
<evidence type="ECO:0000256" key="4">
    <source>
        <dbReference type="ARBA" id="ARBA00022827"/>
    </source>
</evidence>
<dbReference type="PANTHER" id="PTHR43884:SF12">
    <property type="entry name" value="ISOVALERYL-COA DEHYDROGENASE, MITOCHONDRIAL-RELATED"/>
    <property type="match status" value="1"/>
</dbReference>
<proteinExistence type="inferred from homology"/>
<dbReference type="SUPFAM" id="SSF56645">
    <property type="entry name" value="Acyl-CoA dehydrogenase NM domain-like"/>
    <property type="match status" value="1"/>
</dbReference>
<dbReference type="GO" id="GO:0050660">
    <property type="term" value="F:flavin adenine dinucleotide binding"/>
    <property type="evidence" value="ECO:0007669"/>
    <property type="project" value="InterPro"/>
</dbReference>
<gene>
    <name evidence="10" type="ORF">CFV95_020735</name>
</gene>
<evidence type="ECO:0000256" key="5">
    <source>
        <dbReference type="RuleBase" id="RU362125"/>
    </source>
</evidence>
<dbReference type="Gene3D" id="1.20.140.10">
    <property type="entry name" value="Butyryl-CoA Dehydrogenase, subunit A, domain 3"/>
    <property type="match status" value="1"/>
</dbReference>
<keyword evidence="10" id="KW-0614">Plasmid</keyword>
<dbReference type="Pfam" id="PF02770">
    <property type="entry name" value="Acyl-CoA_dh_M"/>
    <property type="match status" value="1"/>
</dbReference>
<dbReference type="AlphaFoldDB" id="A0AAV9FMY7"/>
<dbReference type="InterPro" id="IPR046373">
    <property type="entry name" value="Acyl-CoA_Oxase/DH_mid-dom_sf"/>
</dbReference>
<feature type="transmembrane region" description="Helical" evidence="6">
    <location>
        <begin position="216"/>
        <end position="235"/>
    </location>
</feature>
<evidence type="ECO:0000313" key="10">
    <source>
        <dbReference type="EMBL" id="KAK2617148.1"/>
    </source>
</evidence>
<evidence type="ECO:0000256" key="3">
    <source>
        <dbReference type="ARBA" id="ARBA00022630"/>
    </source>
</evidence>
<evidence type="ECO:0000259" key="7">
    <source>
        <dbReference type="Pfam" id="PF00441"/>
    </source>
</evidence>
<dbReference type="SUPFAM" id="SSF47203">
    <property type="entry name" value="Acyl-CoA dehydrogenase C-terminal domain-like"/>
    <property type="match status" value="1"/>
</dbReference>
<protein>
    <submittedName>
        <fullName evidence="10">Acyl-CoA dehydrogenase family protein</fullName>
        <ecNumber evidence="10">1.-.-.-</ecNumber>
    </submittedName>
</protein>
<geneLocation type="plasmid" evidence="10">
    <name>pDO8_1</name>
</geneLocation>
<comment type="cofactor">
    <cofactor evidence="1 5">
        <name>FAD</name>
        <dbReference type="ChEBI" id="CHEBI:57692"/>
    </cofactor>
</comment>
<comment type="similarity">
    <text evidence="2 5">Belongs to the acyl-CoA dehydrogenase family.</text>
</comment>
<organism evidence="10 11">
    <name type="scientific">Leptospira interrogans</name>
    <dbReference type="NCBI Taxonomy" id="173"/>
    <lineage>
        <taxon>Bacteria</taxon>
        <taxon>Pseudomonadati</taxon>
        <taxon>Spirochaetota</taxon>
        <taxon>Spirochaetia</taxon>
        <taxon>Leptospirales</taxon>
        <taxon>Leptospiraceae</taxon>
        <taxon>Leptospira</taxon>
    </lineage>
</organism>
<comment type="caution">
    <text evidence="10">The sequence shown here is derived from an EMBL/GenBank/DDBJ whole genome shotgun (WGS) entry which is preliminary data.</text>
</comment>
<dbReference type="InterPro" id="IPR013786">
    <property type="entry name" value="AcylCoA_DH/ox_N"/>
</dbReference>
<accession>A0AAV9FMY7</accession>
<evidence type="ECO:0000259" key="9">
    <source>
        <dbReference type="Pfam" id="PF02771"/>
    </source>
</evidence>
<dbReference type="InterPro" id="IPR009100">
    <property type="entry name" value="AcylCoA_DH/oxidase_NM_dom_sf"/>
</dbReference>
<feature type="domain" description="Acyl-CoA oxidase/dehydrogenase middle" evidence="8">
    <location>
        <begin position="105"/>
        <end position="196"/>
    </location>
</feature>
<dbReference type="InterPro" id="IPR006091">
    <property type="entry name" value="Acyl-CoA_Oxase/DH_mid-dom"/>
</dbReference>
<dbReference type="GO" id="GO:0003995">
    <property type="term" value="F:acyl-CoA dehydrogenase activity"/>
    <property type="evidence" value="ECO:0007669"/>
    <property type="project" value="TreeGrafter"/>
</dbReference>
<dbReference type="InterPro" id="IPR009075">
    <property type="entry name" value="AcylCo_DH/oxidase_C"/>
</dbReference>
<dbReference type="Pfam" id="PF00441">
    <property type="entry name" value="Acyl-CoA_dh_1"/>
    <property type="match status" value="1"/>
</dbReference>
<reference evidence="10" key="1">
    <citation type="submission" date="2023-10" db="EMBL/GenBank/DDBJ databases">
        <title>Genomic and proteomic analysis of Leptospira interrogans strain CUDO8.</title>
        <authorList>
            <person name="Boonciew P."/>
            <person name="Kurilung A."/>
            <person name="Prapasarakul N."/>
        </authorList>
    </citation>
    <scope>NUCLEOTIDE SEQUENCE</scope>
    <source>
        <strain evidence="10">CUDO8</strain>
        <plasmid evidence="10">pDO8_1</plasmid>
    </source>
</reference>
<keyword evidence="6" id="KW-0472">Membrane</keyword>
<dbReference type="InterPro" id="IPR037069">
    <property type="entry name" value="AcylCoA_DH/ox_N_sf"/>
</dbReference>
<keyword evidence="6" id="KW-0812">Transmembrane</keyword>
<name>A0AAV9FMY7_LEPIR</name>
<evidence type="ECO:0000256" key="2">
    <source>
        <dbReference type="ARBA" id="ARBA00009347"/>
    </source>
</evidence>
<keyword evidence="5 10" id="KW-0560">Oxidoreductase</keyword>
<feature type="domain" description="Acyl-CoA dehydrogenase/oxidase C-terminal" evidence="7">
    <location>
        <begin position="231"/>
        <end position="346"/>
    </location>
</feature>
<dbReference type="RefSeq" id="WP_025185445.1">
    <property type="nucleotide sequence ID" value="NZ_JQPP01000132.1"/>
</dbReference>
<dbReference type="Pfam" id="PF02771">
    <property type="entry name" value="Acyl-CoA_dh_N"/>
    <property type="match status" value="1"/>
</dbReference>
<keyword evidence="3 5" id="KW-0285">Flavoprotein</keyword>
<evidence type="ECO:0000313" key="11">
    <source>
        <dbReference type="Proteomes" id="UP000218471"/>
    </source>
</evidence>
<dbReference type="PANTHER" id="PTHR43884">
    <property type="entry name" value="ACYL-COA DEHYDROGENASE"/>
    <property type="match status" value="1"/>
</dbReference>
<sequence length="390" mass="43028">MELISNYAAKSDSSGKVHPAVIEALKVNNYFGLPIPVEYGGSGASFLECCSVQAKISYNDPALAIGLTMHMFSAGILLENWRLYKDLSWVLMEAVASQNRIISSAFAEPSLAGSLLRSNCMATKTNGGYIVNGIKTPVSILKMSELICMQIDCRAENDGLMVALIPNNIEGITIKSTWDTMGMRSSESDTLIMNNCFISDDLIFHRTIRGSDSGNIFSAGLCWFIGCSVSVYIGGIRKLIDEMLSIVSNSKVSHLDKNRSELPTFQSEIGLIISKYYALETSCIFLASAMDSRSINLEKLLPLALSLKETAIETVQIISSKCMQLCGGKSYSNTNSMSRYWRDLQAIIFHPPTSYATKQILGKWSSDLPFSFELNENSDQIEENTEREHQ</sequence>
<dbReference type="PIRSF" id="PIRSF016578">
    <property type="entry name" value="HsaA"/>
    <property type="match status" value="1"/>
</dbReference>
<evidence type="ECO:0000256" key="1">
    <source>
        <dbReference type="ARBA" id="ARBA00001974"/>
    </source>
</evidence>
<evidence type="ECO:0000259" key="8">
    <source>
        <dbReference type="Pfam" id="PF02770"/>
    </source>
</evidence>
<dbReference type="Proteomes" id="UP000218471">
    <property type="component" value="Unassembled WGS sequence"/>
</dbReference>
<dbReference type="Gene3D" id="1.10.540.10">
    <property type="entry name" value="Acyl-CoA dehydrogenase/oxidase, N-terminal domain"/>
    <property type="match status" value="1"/>
</dbReference>
<dbReference type="EMBL" id="NKYG02000003">
    <property type="protein sequence ID" value="KAK2617148.1"/>
    <property type="molecule type" value="Genomic_DNA"/>
</dbReference>
<keyword evidence="4 5" id="KW-0274">FAD</keyword>
<dbReference type="InterPro" id="IPR036250">
    <property type="entry name" value="AcylCo_DH-like_C"/>
</dbReference>